<sequence>MVVFTCNNCGETLQKPKVAKHYEFQCRSAPFLTCVDCFKDFRGEEYVVHTKCKSEAERYGGKDYVPKANANKGEKKQKLWIDVVNNLLNSGTNLSIKERNFLNILSKYDNIPRKKIKFLNFVKNAIGNKVNEQVVNTVWDKMEIAFKNSMQSTNAQDEKQQENGKGNEKVNNADNANTHQENNVIENQNNENIYRENKNEDHLNKSKVNGTENGCNDAIDNVKKKKSKKRTVSETVQEQVKEPVKKKSRSSVEVTQDGVEAMQDQISKKKNKDVTNVPVKKNENTSFSETSVNQCDNTTEKSTFSWKHTILDIVKSKGEISLKKLQKKVISQYMNSCSNTVLQEKASSKFNKKLKKISEITISDEKVTLA</sequence>
<feature type="compositionally biased region" description="Basic and acidic residues" evidence="8">
    <location>
        <begin position="193"/>
        <end position="204"/>
    </location>
</feature>
<dbReference type="AlphaFoldDB" id="A0AAW1ACJ6"/>
<feature type="domain" description="Cell growth-regulating nucleolar protein-like winged helix" evidence="10">
    <location>
        <begin position="302"/>
        <end position="370"/>
    </location>
</feature>
<organism evidence="11 12">
    <name type="scientific">Tetragonisca angustula</name>
    <dbReference type="NCBI Taxonomy" id="166442"/>
    <lineage>
        <taxon>Eukaryota</taxon>
        <taxon>Metazoa</taxon>
        <taxon>Ecdysozoa</taxon>
        <taxon>Arthropoda</taxon>
        <taxon>Hexapoda</taxon>
        <taxon>Insecta</taxon>
        <taxon>Pterygota</taxon>
        <taxon>Neoptera</taxon>
        <taxon>Endopterygota</taxon>
        <taxon>Hymenoptera</taxon>
        <taxon>Apocrita</taxon>
        <taxon>Aculeata</taxon>
        <taxon>Apoidea</taxon>
        <taxon>Anthophila</taxon>
        <taxon>Apidae</taxon>
        <taxon>Tetragonisca</taxon>
    </lineage>
</organism>
<feature type="region of interest" description="Disordered" evidence="8">
    <location>
        <begin position="151"/>
        <end position="256"/>
    </location>
</feature>
<dbReference type="FunFam" id="3.30.1490.490:FF:000001">
    <property type="entry name" value="cell growth-regulating nucleolar protein-like"/>
    <property type="match status" value="1"/>
</dbReference>
<dbReference type="EMBL" id="JAWNGG020000036">
    <property type="protein sequence ID" value="KAK9306848.1"/>
    <property type="molecule type" value="Genomic_DNA"/>
</dbReference>
<dbReference type="PROSITE" id="PS51804">
    <property type="entry name" value="ZF_C2HC_LYAR"/>
    <property type="match status" value="1"/>
</dbReference>
<evidence type="ECO:0000256" key="2">
    <source>
        <dbReference type="ARBA" id="ARBA00022723"/>
    </source>
</evidence>
<evidence type="ECO:0000313" key="12">
    <source>
        <dbReference type="Proteomes" id="UP001432146"/>
    </source>
</evidence>
<dbReference type="GO" id="GO:0008270">
    <property type="term" value="F:zinc ion binding"/>
    <property type="evidence" value="ECO:0007669"/>
    <property type="project" value="UniProtKB-KW"/>
</dbReference>
<feature type="compositionally biased region" description="Low complexity" evidence="8">
    <location>
        <begin position="180"/>
        <end position="192"/>
    </location>
</feature>
<dbReference type="InterPro" id="IPR039999">
    <property type="entry name" value="LYAR"/>
</dbReference>
<keyword evidence="2" id="KW-0479">Metal-binding</keyword>
<dbReference type="PANTHER" id="PTHR13100:SF10">
    <property type="entry name" value="CELL GROWTH-REGULATING NUCLEOLAR PROTEIN"/>
    <property type="match status" value="1"/>
</dbReference>
<evidence type="ECO:0000256" key="6">
    <source>
        <dbReference type="ARBA" id="ARBA00023242"/>
    </source>
</evidence>
<keyword evidence="6" id="KW-0539">Nucleus</keyword>
<keyword evidence="3" id="KW-0677">Repeat</keyword>
<keyword evidence="4 7" id="KW-0863">Zinc-finger</keyword>
<dbReference type="SUPFAM" id="SSF57667">
    <property type="entry name" value="beta-beta-alpha zinc fingers"/>
    <property type="match status" value="2"/>
</dbReference>
<evidence type="ECO:0000256" key="7">
    <source>
        <dbReference type="PROSITE-ProRule" id="PRU01145"/>
    </source>
</evidence>
<evidence type="ECO:0000259" key="10">
    <source>
        <dbReference type="Pfam" id="PF25879"/>
    </source>
</evidence>
<keyword evidence="12" id="KW-1185">Reference proteome</keyword>
<name>A0AAW1ACJ6_9HYME</name>
<feature type="compositionally biased region" description="Polar residues" evidence="8">
    <location>
        <begin position="169"/>
        <end position="179"/>
    </location>
</feature>
<dbReference type="Pfam" id="PF08790">
    <property type="entry name" value="zf-LYAR"/>
    <property type="match status" value="1"/>
</dbReference>
<protein>
    <recommendedName>
        <fullName evidence="13">Cell growth-regulating nucleolar protein</fullName>
    </recommendedName>
</protein>
<comment type="caution">
    <text evidence="11">The sequence shown here is derived from an EMBL/GenBank/DDBJ whole genome shotgun (WGS) entry which is preliminary data.</text>
</comment>
<evidence type="ECO:0008006" key="13">
    <source>
        <dbReference type="Google" id="ProtNLM"/>
    </source>
</evidence>
<dbReference type="InterPro" id="IPR058719">
    <property type="entry name" value="WHD_LYAR"/>
</dbReference>
<gene>
    <name evidence="11" type="ORF">QLX08_002721</name>
</gene>
<accession>A0AAW1ACJ6</accession>
<feature type="compositionally biased region" description="Basic and acidic residues" evidence="8">
    <location>
        <begin position="156"/>
        <end position="168"/>
    </location>
</feature>
<evidence type="ECO:0000256" key="4">
    <source>
        <dbReference type="ARBA" id="ARBA00022771"/>
    </source>
</evidence>
<comment type="subcellular location">
    <subcellularLocation>
        <location evidence="1">Nucleus</location>
    </subcellularLocation>
</comment>
<dbReference type="InterPro" id="IPR014898">
    <property type="entry name" value="Znf_C2H2_LYAR"/>
</dbReference>
<dbReference type="GO" id="GO:0006364">
    <property type="term" value="P:rRNA processing"/>
    <property type="evidence" value="ECO:0007669"/>
    <property type="project" value="TreeGrafter"/>
</dbReference>
<keyword evidence="5" id="KW-0862">Zinc</keyword>
<evidence type="ECO:0000259" key="9">
    <source>
        <dbReference type="Pfam" id="PF08790"/>
    </source>
</evidence>
<dbReference type="GO" id="GO:0005730">
    <property type="term" value="C:nucleolus"/>
    <property type="evidence" value="ECO:0007669"/>
    <property type="project" value="TreeGrafter"/>
</dbReference>
<dbReference type="PANTHER" id="PTHR13100">
    <property type="entry name" value="CELL GROWTH-REGULATING NUCLEOLAR PROTEIN LYAR"/>
    <property type="match status" value="1"/>
</dbReference>
<dbReference type="Gene3D" id="3.30.1490.490">
    <property type="match status" value="1"/>
</dbReference>
<dbReference type="GO" id="GO:0003677">
    <property type="term" value="F:DNA binding"/>
    <property type="evidence" value="ECO:0007669"/>
    <property type="project" value="InterPro"/>
</dbReference>
<dbReference type="GO" id="GO:0000122">
    <property type="term" value="P:negative regulation of transcription by RNA polymerase II"/>
    <property type="evidence" value="ECO:0007669"/>
    <property type="project" value="TreeGrafter"/>
</dbReference>
<evidence type="ECO:0000256" key="1">
    <source>
        <dbReference type="ARBA" id="ARBA00004123"/>
    </source>
</evidence>
<feature type="domain" description="Zinc finger C2H2 LYAR-type" evidence="9">
    <location>
        <begin position="32"/>
        <end position="59"/>
    </location>
</feature>
<evidence type="ECO:0000313" key="11">
    <source>
        <dbReference type="EMBL" id="KAK9306848.1"/>
    </source>
</evidence>
<evidence type="ECO:0000256" key="3">
    <source>
        <dbReference type="ARBA" id="ARBA00022737"/>
    </source>
</evidence>
<dbReference type="Pfam" id="PF25879">
    <property type="entry name" value="WHD_LYAR"/>
    <property type="match status" value="1"/>
</dbReference>
<evidence type="ECO:0000256" key="8">
    <source>
        <dbReference type="SAM" id="MobiDB-lite"/>
    </source>
</evidence>
<dbReference type="InterPro" id="IPR036236">
    <property type="entry name" value="Znf_C2H2_sf"/>
</dbReference>
<proteinExistence type="predicted"/>
<evidence type="ECO:0000256" key="5">
    <source>
        <dbReference type="ARBA" id="ARBA00022833"/>
    </source>
</evidence>
<dbReference type="Proteomes" id="UP001432146">
    <property type="component" value="Unassembled WGS sequence"/>
</dbReference>
<reference evidence="11 12" key="1">
    <citation type="submission" date="2024-05" db="EMBL/GenBank/DDBJ databases">
        <title>The nuclear and mitochondrial genome assemblies of Tetragonisca angustula (Apidae: Meliponini), a tiny yet remarkable pollinator in the Neotropics.</title>
        <authorList>
            <person name="Ferrari R."/>
            <person name="Ricardo P.C."/>
            <person name="Dias F.C."/>
            <person name="Araujo N.S."/>
            <person name="Soares D.O."/>
            <person name="Zhou Q.-S."/>
            <person name="Zhu C.-D."/>
            <person name="Coutinho L."/>
            <person name="Airas M.C."/>
            <person name="Batista T.M."/>
        </authorList>
    </citation>
    <scope>NUCLEOTIDE SEQUENCE [LARGE SCALE GENOMIC DNA]</scope>
    <source>
        <strain evidence="11">ASF017062</strain>
        <tissue evidence="11">Abdomen</tissue>
    </source>
</reference>